<evidence type="ECO:0000313" key="2">
    <source>
        <dbReference type="EMBL" id="KYG62402.1"/>
    </source>
</evidence>
<comment type="caution">
    <text evidence="2">The sequence shown here is derived from an EMBL/GenBank/DDBJ whole genome shotgun (WGS) entry which is preliminary data.</text>
</comment>
<gene>
    <name evidence="2" type="ORF">AZI86_16330</name>
</gene>
<evidence type="ECO:0000313" key="3">
    <source>
        <dbReference type="Proteomes" id="UP000075320"/>
    </source>
</evidence>
<proteinExistence type="predicted"/>
<name>A0A150WGV0_BDEBC</name>
<organism evidence="2 3">
    <name type="scientific">Bdellovibrio bacteriovorus</name>
    <dbReference type="NCBI Taxonomy" id="959"/>
    <lineage>
        <taxon>Bacteria</taxon>
        <taxon>Pseudomonadati</taxon>
        <taxon>Bdellovibrionota</taxon>
        <taxon>Bdellovibrionia</taxon>
        <taxon>Bdellovibrionales</taxon>
        <taxon>Pseudobdellovibrionaceae</taxon>
        <taxon>Bdellovibrio</taxon>
    </lineage>
</organism>
<sequence length="299" mass="34581">MKKPSVFEYLDIVTFLRDDFAYRKSVAPNFSYEAWASELGFQSRSYVRMILLGKKKISDNFAEYYIKACRMNSKEAEYFLILLKYSQTGRLEERQVYGEKLMQILRSVSQREIINPSAEFYSRTLYSRLLTLLGFKDIQTSVSSLSEILVVDPMEVQKALELLEQLGLAAANEHQGVRVWQTALGKYTVPSQIGSADLMKYHEGSLMEAIQAFPQSKENRYYKSLLVPLSPEEVDQLKQLVETFCSEQLTRFQSSYLAQRRLFQVNLNYYAVSQPLADTIVESDVSLSEEKCRNFRQLS</sequence>
<dbReference type="AlphaFoldDB" id="A0A150WGV0"/>
<feature type="domain" description="DUF4423" evidence="1">
    <location>
        <begin position="111"/>
        <end position="271"/>
    </location>
</feature>
<dbReference type="Pfam" id="PF14394">
    <property type="entry name" value="DUF4423"/>
    <property type="match status" value="1"/>
</dbReference>
<keyword evidence="3" id="KW-1185">Reference proteome</keyword>
<protein>
    <recommendedName>
        <fullName evidence="1">DUF4423 domain-containing protein</fullName>
    </recommendedName>
</protein>
<dbReference type="NCBIfam" id="TIGR02147">
    <property type="entry name" value="Fsuc_second"/>
    <property type="match status" value="1"/>
</dbReference>
<dbReference type="OrthoDB" id="5291078at2"/>
<reference evidence="2 3" key="1">
    <citation type="submission" date="2016-03" db="EMBL/GenBank/DDBJ databases">
        <authorList>
            <person name="Ploux O."/>
        </authorList>
    </citation>
    <scope>NUCLEOTIDE SEQUENCE [LARGE SCALE GENOMIC DNA]</scope>
    <source>
        <strain evidence="2 3">R0</strain>
    </source>
</reference>
<accession>A0A150WGV0</accession>
<evidence type="ECO:0000259" key="1">
    <source>
        <dbReference type="Pfam" id="PF14394"/>
    </source>
</evidence>
<dbReference type="InterPro" id="IPR011873">
    <property type="entry name" value="CHP02147"/>
</dbReference>
<dbReference type="Proteomes" id="UP000075320">
    <property type="component" value="Unassembled WGS sequence"/>
</dbReference>
<dbReference type="InterPro" id="IPR025537">
    <property type="entry name" value="DUF4423"/>
</dbReference>
<dbReference type="EMBL" id="LUKE01000005">
    <property type="protein sequence ID" value="KYG62402.1"/>
    <property type="molecule type" value="Genomic_DNA"/>
</dbReference>
<dbReference type="RefSeq" id="WP_061836363.1">
    <property type="nucleotide sequence ID" value="NZ_LUKE01000005.1"/>
</dbReference>